<dbReference type="InterPro" id="IPR017452">
    <property type="entry name" value="GPCR_Rhodpsn_7TM"/>
</dbReference>
<feature type="transmembrane region" description="Helical" evidence="9">
    <location>
        <begin position="55"/>
        <end position="82"/>
    </location>
</feature>
<dbReference type="PANTHER" id="PTHR45695">
    <property type="entry name" value="LEUCOKININ RECEPTOR-RELATED"/>
    <property type="match status" value="1"/>
</dbReference>
<dbReference type="GO" id="GO:0005886">
    <property type="term" value="C:plasma membrane"/>
    <property type="evidence" value="ECO:0007669"/>
    <property type="project" value="TreeGrafter"/>
</dbReference>
<evidence type="ECO:0000256" key="3">
    <source>
        <dbReference type="ARBA" id="ARBA00022989"/>
    </source>
</evidence>
<dbReference type="GO" id="GO:0008528">
    <property type="term" value="F:G protein-coupled peptide receptor activity"/>
    <property type="evidence" value="ECO:0007669"/>
    <property type="project" value="InterPro"/>
</dbReference>
<evidence type="ECO:0000256" key="2">
    <source>
        <dbReference type="ARBA" id="ARBA00022692"/>
    </source>
</evidence>
<comment type="caution">
    <text evidence="11">The sequence shown here is derived from an EMBL/GenBank/DDBJ whole genome shotgun (WGS) entry which is preliminary data.</text>
</comment>
<dbReference type="Gene3D" id="1.20.1070.10">
    <property type="entry name" value="Rhodopsin 7-helix transmembrane proteins"/>
    <property type="match status" value="1"/>
</dbReference>
<feature type="compositionally biased region" description="Basic and acidic residues" evidence="8">
    <location>
        <begin position="110"/>
        <end position="121"/>
    </location>
</feature>
<proteinExistence type="predicted"/>
<organism evidence="11 12">
    <name type="scientific">Plakobranchus ocellatus</name>
    <dbReference type="NCBI Taxonomy" id="259542"/>
    <lineage>
        <taxon>Eukaryota</taxon>
        <taxon>Metazoa</taxon>
        <taxon>Spiralia</taxon>
        <taxon>Lophotrochozoa</taxon>
        <taxon>Mollusca</taxon>
        <taxon>Gastropoda</taxon>
        <taxon>Heterobranchia</taxon>
        <taxon>Euthyneura</taxon>
        <taxon>Panpulmonata</taxon>
        <taxon>Sacoglossa</taxon>
        <taxon>Placobranchoidea</taxon>
        <taxon>Plakobranchidae</taxon>
        <taxon>Plakobranchus</taxon>
    </lineage>
</organism>
<feature type="compositionally biased region" description="Polar residues" evidence="8">
    <location>
        <begin position="265"/>
        <end position="301"/>
    </location>
</feature>
<comment type="subcellular location">
    <subcellularLocation>
        <location evidence="1">Membrane</location>
        <topology evidence="1">Multi-pass membrane protein</topology>
    </subcellularLocation>
</comment>
<keyword evidence="5 9" id="KW-0472">Membrane</keyword>
<evidence type="ECO:0000256" key="1">
    <source>
        <dbReference type="ARBA" id="ARBA00004141"/>
    </source>
</evidence>
<accession>A0AAV3YIA3</accession>
<feature type="compositionally biased region" description="Polar residues" evidence="8">
    <location>
        <begin position="122"/>
        <end position="136"/>
    </location>
</feature>
<feature type="transmembrane region" description="Helical" evidence="9">
    <location>
        <begin position="198"/>
        <end position="218"/>
    </location>
</feature>
<dbReference type="PROSITE" id="PS50262">
    <property type="entry name" value="G_PROTEIN_RECEP_F1_2"/>
    <property type="match status" value="1"/>
</dbReference>
<feature type="domain" description="G-protein coupled receptors family 1 profile" evidence="10">
    <location>
        <begin position="1"/>
        <end position="217"/>
    </location>
</feature>
<keyword evidence="12" id="KW-1185">Reference proteome</keyword>
<feature type="region of interest" description="Disordered" evidence="8">
    <location>
        <begin position="247"/>
        <end position="301"/>
    </location>
</feature>
<gene>
    <name evidence="11" type="ORF">PoB_000861300</name>
</gene>
<dbReference type="AlphaFoldDB" id="A0AAV3YIA3"/>
<keyword evidence="3 9" id="KW-1133">Transmembrane helix</keyword>
<keyword evidence="4" id="KW-0297">G-protein coupled receptor</keyword>
<evidence type="ECO:0000256" key="9">
    <source>
        <dbReference type="SAM" id="Phobius"/>
    </source>
</evidence>
<evidence type="ECO:0000313" key="11">
    <source>
        <dbReference type="EMBL" id="GFN82107.1"/>
    </source>
</evidence>
<feature type="region of interest" description="Disordered" evidence="8">
    <location>
        <begin position="93"/>
        <end position="146"/>
    </location>
</feature>
<evidence type="ECO:0000256" key="8">
    <source>
        <dbReference type="SAM" id="MobiDB-lite"/>
    </source>
</evidence>
<dbReference type="EMBL" id="BLXT01000976">
    <property type="protein sequence ID" value="GFN82107.1"/>
    <property type="molecule type" value="Genomic_DNA"/>
</dbReference>
<keyword evidence="7" id="KW-0807">Transducer</keyword>
<dbReference type="Pfam" id="PF10324">
    <property type="entry name" value="7TM_GPCR_Srw"/>
    <property type="match status" value="1"/>
</dbReference>
<evidence type="ECO:0000256" key="5">
    <source>
        <dbReference type="ARBA" id="ARBA00023136"/>
    </source>
</evidence>
<evidence type="ECO:0000256" key="4">
    <source>
        <dbReference type="ARBA" id="ARBA00023040"/>
    </source>
</evidence>
<dbReference type="SUPFAM" id="SSF81321">
    <property type="entry name" value="Family A G protein-coupled receptor-like"/>
    <property type="match status" value="1"/>
</dbReference>
<name>A0AAV3YIA3_9GAST</name>
<evidence type="ECO:0000256" key="7">
    <source>
        <dbReference type="ARBA" id="ARBA00023224"/>
    </source>
</evidence>
<evidence type="ECO:0000313" key="12">
    <source>
        <dbReference type="Proteomes" id="UP000735302"/>
    </source>
</evidence>
<dbReference type="InterPro" id="IPR019427">
    <property type="entry name" value="7TM_GPCR_serpentine_rcpt_Srw"/>
</dbReference>
<reference evidence="11 12" key="1">
    <citation type="journal article" date="2021" name="Elife">
        <title>Chloroplast acquisition without the gene transfer in kleptoplastic sea slugs, Plakobranchus ocellatus.</title>
        <authorList>
            <person name="Maeda T."/>
            <person name="Takahashi S."/>
            <person name="Yoshida T."/>
            <person name="Shimamura S."/>
            <person name="Takaki Y."/>
            <person name="Nagai Y."/>
            <person name="Toyoda A."/>
            <person name="Suzuki Y."/>
            <person name="Arimoto A."/>
            <person name="Ishii H."/>
            <person name="Satoh N."/>
            <person name="Nishiyama T."/>
            <person name="Hasebe M."/>
            <person name="Maruyama T."/>
            <person name="Minagawa J."/>
            <person name="Obokata J."/>
            <person name="Shigenobu S."/>
        </authorList>
    </citation>
    <scope>NUCLEOTIDE SEQUENCE [LARGE SCALE GENOMIC DNA]</scope>
</reference>
<feature type="transmembrane region" description="Helical" evidence="9">
    <location>
        <begin position="158"/>
        <end position="178"/>
    </location>
</feature>
<dbReference type="PANTHER" id="PTHR45695:SF9">
    <property type="entry name" value="LEUCOKININ RECEPTOR"/>
    <property type="match status" value="1"/>
</dbReference>
<feature type="transmembrane region" description="Helical" evidence="9">
    <location>
        <begin position="16"/>
        <end position="35"/>
    </location>
</feature>
<keyword evidence="6 11" id="KW-0675">Receptor</keyword>
<sequence>MEADFLKLQARRKLRVMVLSLCPAYLAFRISWTFVEEENRTLYTLIVTNAETERITIAGNFILQVICFLGIGISNATLVYALQQKTKWRQGATAVTKPDASATTGIAPPGRDKAVDEDAHSATHSKSTGNSASQPGPTVRGGAADQAANRDRKLGRMIVLLSGIIFFCYIPSTVALLVQLVEPGFSMLGRYRNSFFAAWSFVWILDAFNSSVNIFVYYNMSSKYRATFNTLFGRCMRKWRVRPEAANGDKMSATTKHAPDKAANTRDSGYVTSERNGNSSRIVPSPETNNTPVLSLTSMVK</sequence>
<keyword evidence="2 9" id="KW-0812">Transmembrane</keyword>
<dbReference type="Proteomes" id="UP000735302">
    <property type="component" value="Unassembled WGS sequence"/>
</dbReference>
<protein>
    <submittedName>
        <fullName evidence="11">Chemosensory receptor a</fullName>
    </submittedName>
</protein>
<evidence type="ECO:0000256" key="6">
    <source>
        <dbReference type="ARBA" id="ARBA00023170"/>
    </source>
</evidence>
<evidence type="ECO:0000259" key="10">
    <source>
        <dbReference type="PROSITE" id="PS50262"/>
    </source>
</evidence>